<dbReference type="Proteomes" id="UP001055072">
    <property type="component" value="Unassembled WGS sequence"/>
</dbReference>
<protein>
    <submittedName>
        <fullName evidence="1">Phosphatidylserine decarboxylase-domain-containing protein</fullName>
    </submittedName>
</protein>
<organism evidence="1 2">
    <name type="scientific">Irpex rosettiformis</name>
    <dbReference type="NCBI Taxonomy" id="378272"/>
    <lineage>
        <taxon>Eukaryota</taxon>
        <taxon>Fungi</taxon>
        <taxon>Dikarya</taxon>
        <taxon>Basidiomycota</taxon>
        <taxon>Agaricomycotina</taxon>
        <taxon>Agaricomycetes</taxon>
        <taxon>Polyporales</taxon>
        <taxon>Irpicaceae</taxon>
        <taxon>Irpex</taxon>
    </lineage>
</organism>
<evidence type="ECO:0000313" key="2">
    <source>
        <dbReference type="Proteomes" id="UP001055072"/>
    </source>
</evidence>
<gene>
    <name evidence="1" type="ORF">BDY19DRAFT_935632</name>
</gene>
<keyword evidence="2" id="KW-1185">Reference proteome</keyword>
<dbReference type="EMBL" id="MU274907">
    <property type="protein sequence ID" value="KAI0090523.1"/>
    <property type="molecule type" value="Genomic_DNA"/>
</dbReference>
<accession>A0ACB8U848</accession>
<reference evidence="1" key="1">
    <citation type="journal article" date="2021" name="Environ. Microbiol.">
        <title>Gene family expansions and transcriptome signatures uncover fungal adaptations to wood decay.</title>
        <authorList>
            <person name="Hage H."/>
            <person name="Miyauchi S."/>
            <person name="Viragh M."/>
            <person name="Drula E."/>
            <person name="Min B."/>
            <person name="Chaduli D."/>
            <person name="Navarro D."/>
            <person name="Favel A."/>
            <person name="Norest M."/>
            <person name="Lesage-Meessen L."/>
            <person name="Balint B."/>
            <person name="Merenyi Z."/>
            <person name="de Eugenio L."/>
            <person name="Morin E."/>
            <person name="Martinez A.T."/>
            <person name="Baldrian P."/>
            <person name="Stursova M."/>
            <person name="Martinez M.J."/>
            <person name="Novotny C."/>
            <person name="Magnuson J.K."/>
            <person name="Spatafora J.W."/>
            <person name="Maurice S."/>
            <person name="Pangilinan J."/>
            <person name="Andreopoulos W."/>
            <person name="LaButti K."/>
            <person name="Hundley H."/>
            <person name="Na H."/>
            <person name="Kuo A."/>
            <person name="Barry K."/>
            <person name="Lipzen A."/>
            <person name="Henrissat B."/>
            <person name="Riley R."/>
            <person name="Ahrendt S."/>
            <person name="Nagy L.G."/>
            <person name="Grigoriev I.V."/>
            <person name="Martin F."/>
            <person name="Rosso M.N."/>
        </authorList>
    </citation>
    <scope>NUCLEOTIDE SEQUENCE</scope>
    <source>
        <strain evidence="1">CBS 384.51</strain>
    </source>
</reference>
<proteinExistence type="predicted"/>
<sequence length="331" mass="36942">MSLPVVQRLIPGIEDFANSYHVGNYVQMRGSKEKFFESMPIYPRLGMHLLFYGGAQIKLLHNQSVEIVLKNLSIRQGRNYDSPSSVKSIPSFIDTYAIQTDELLEPDISKYSTFNEFFHRKLKDGARPVQNEEDPKQVCSAVDCRLTLFESVSLAKQFWIKGNNFDIPTLLGVSPDSDTAAQFSEASIAVFRLAPADYHRFHSPLDLTLSSFTDIPGQYYTVNPQAVNESGFDVFTANKRSILYATHTPTGTPIAYVAIGAMLVGSVIWTKKEGDIVTRGEELGYFAYGGSTVVVLFPKGFIGFDEDLMENSKRPIETLMKVGYSLGKIKV</sequence>
<evidence type="ECO:0000313" key="1">
    <source>
        <dbReference type="EMBL" id="KAI0090523.1"/>
    </source>
</evidence>
<name>A0ACB8U848_9APHY</name>
<comment type="caution">
    <text evidence="1">The sequence shown here is derived from an EMBL/GenBank/DDBJ whole genome shotgun (WGS) entry which is preliminary data.</text>
</comment>